<organism evidence="3 4">
    <name type="scientific">Trametes pubescens</name>
    <name type="common">White-rot fungus</name>
    <dbReference type="NCBI Taxonomy" id="154538"/>
    <lineage>
        <taxon>Eukaryota</taxon>
        <taxon>Fungi</taxon>
        <taxon>Dikarya</taxon>
        <taxon>Basidiomycota</taxon>
        <taxon>Agaricomycotina</taxon>
        <taxon>Agaricomycetes</taxon>
        <taxon>Polyporales</taxon>
        <taxon>Polyporaceae</taxon>
        <taxon>Trametes</taxon>
    </lineage>
</organism>
<evidence type="ECO:0000313" key="4">
    <source>
        <dbReference type="Proteomes" id="UP000184267"/>
    </source>
</evidence>
<dbReference type="InterPro" id="IPR010730">
    <property type="entry name" value="HET"/>
</dbReference>
<feature type="domain" description="Heterokaryon incompatibility" evidence="2">
    <location>
        <begin position="346"/>
        <end position="517"/>
    </location>
</feature>
<sequence length="867" mass="97481">MAGLARSSIAHWHLPTLYGRSSPPRGLRLCGPYSRAKIARCAQDARGCLEGGKRFGDAGGCYTTSPSSRRPLSSRSSPLEPPPSSKSMGCTHSQPTLELDPEESTLSRPTLACPEESTLSRPTLAFPEESTLTQLPFFSEDAVGNTCLPPRPSSVCDACWEGPFAMRFGLPLVSPRSEQWYRRWPEKISYLTSLVEIELRANAGCVWCQFVLRRAAGYRHSDERLNITVCGHVEMRDDGSGEMDPKYQWISMKINGQARSPSVYVYAAFDDPAEPYFQVKSPMLDLKAPRFLYLARRFIDYCFHEHECCQSSVSPTSPKLLPKRLVDCTDLARPRLFSPTEEHAEYVALSYVWGGDQAHKTTTSNVSTYEHSIAPSLLPATIRDAIRFTHMLGFRALWVDSLCIVQDSDDDKLHEIGRMHHIYRYAHLTIVAASAERANEGFLHQRPPPEDVVTLPFICPPPPPISESQVGEREDRAVAQAQVGQVYLSSNEWDIDRRSCYGNVLGRMATRSWCMQEYLMSPRSLIFTTRTILFRCRGVLHSVGSPEDMRWDPRLPDALFLAVPPVAKPGSKEWREMCNEWMNIVENYSERTASDASDKLVACAAIAQLFHQALRSDYLAGLWRSNTLLVDLLWCSNGPRVYTRPIAVYRAPSWSWAAVEGSIEHYARSVDFEGVRNVALAEVAECWVTPEDPALPFGRVTDGILVLRGTPIPCRGSRSSRRYGSWTVPLPSFEEARRQQWGLGSLHSDEEDQADSIKQRDTALIHMCMDCDVDELPGRMWAVPFIRTKVISGSKHDRLRGIVLELAPSSNDSVSGCEKMRFRWIGQFQKDILIVDEDTADSGHPLWDPLTRAVKNGECPWTDIVII</sequence>
<dbReference type="PANTHER" id="PTHR33112:SF16">
    <property type="entry name" value="HETEROKARYON INCOMPATIBILITY DOMAIN-CONTAINING PROTEIN"/>
    <property type="match status" value="1"/>
</dbReference>
<evidence type="ECO:0000256" key="1">
    <source>
        <dbReference type="SAM" id="MobiDB-lite"/>
    </source>
</evidence>
<dbReference type="EMBL" id="MNAD01000777">
    <property type="protein sequence ID" value="OJT10401.1"/>
    <property type="molecule type" value="Genomic_DNA"/>
</dbReference>
<name>A0A1M2VS28_TRAPU</name>
<comment type="caution">
    <text evidence="3">The sequence shown here is derived from an EMBL/GenBank/DDBJ whole genome shotgun (WGS) entry which is preliminary data.</text>
</comment>
<reference evidence="3 4" key="1">
    <citation type="submission" date="2016-10" db="EMBL/GenBank/DDBJ databases">
        <title>Genome sequence of the basidiomycete white-rot fungus Trametes pubescens.</title>
        <authorList>
            <person name="Makela M.R."/>
            <person name="Granchi Z."/>
            <person name="Peng M."/>
            <person name="De Vries R.P."/>
            <person name="Grigoriev I."/>
            <person name="Riley R."/>
            <person name="Hilden K."/>
        </authorList>
    </citation>
    <scope>NUCLEOTIDE SEQUENCE [LARGE SCALE GENOMIC DNA]</scope>
    <source>
        <strain evidence="3 4">FBCC735</strain>
    </source>
</reference>
<dbReference type="OMA" id="WMNIVEN"/>
<evidence type="ECO:0000313" key="3">
    <source>
        <dbReference type="EMBL" id="OJT10401.1"/>
    </source>
</evidence>
<dbReference type="Pfam" id="PF06985">
    <property type="entry name" value="HET"/>
    <property type="match status" value="1"/>
</dbReference>
<dbReference type="OrthoDB" id="5125733at2759"/>
<gene>
    <name evidence="3" type="ORF">TRAPUB_13093</name>
</gene>
<feature type="compositionally biased region" description="Low complexity" evidence="1">
    <location>
        <begin position="65"/>
        <end position="78"/>
    </location>
</feature>
<dbReference type="AlphaFoldDB" id="A0A1M2VS28"/>
<evidence type="ECO:0000259" key="2">
    <source>
        <dbReference type="Pfam" id="PF06985"/>
    </source>
</evidence>
<proteinExistence type="predicted"/>
<dbReference type="STRING" id="154538.A0A1M2VS28"/>
<feature type="region of interest" description="Disordered" evidence="1">
    <location>
        <begin position="59"/>
        <end position="118"/>
    </location>
</feature>
<dbReference type="Proteomes" id="UP000184267">
    <property type="component" value="Unassembled WGS sequence"/>
</dbReference>
<dbReference type="PANTHER" id="PTHR33112">
    <property type="entry name" value="DOMAIN PROTEIN, PUTATIVE-RELATED"/>
    <property type="match status" value="1"/>
</dbReference>
<protein>
    <recommendedName>
        <fullName evidence="2">Heterokaryon incompatibility domain-containing protein</fullName>
    </recommendedName>
</protein>
<keyword evidence="4" id="KW-1185">Reference proteome</keyword>
<accession>A0A1M2VS28</accession>